<dbReference type="InterPro" id="IPR001638">
    <property type="entry name" value="Solute-binding_3/MltF_N"/>
</dbReference>
<comment type="similarity">
    <text evidence="2 4">Belongs to the bacterial solute-binding protein 3 family.</text>
</comment>
<dbReference type="CDD" id="cd13624">
    <property type="entry name" value="PBP2_Arg_Lys_His"/>
    <property type="match status" value="1"/>
</dbReference>
<organism evidence="7 8">
    <name type="scientific">Sporomusa malonica</name>
    <dbReference type="NCBI Taxonomy" id="112901"/>
    <lineage>
        <taxon>Bacteria</taxon>
        <taxon>Bacillati</taxon>
        <taxon>Bacillota</taxon>
        <taxon>Negativicutes</taxon>
        <taxon>Selenomonadales</taxon>
        <taxon>Sporomusaceae</taxon>
        <taxon>Sporomusa</taxon>
    </lineage>
</organism>
<keyword evidence="3" id="KW-0732">Signal</keyword>
<dbReference type="InterPro" id="IPR001320">
    <property type="entry name" value="Iontro_rcpt_C"/>
</dbReference>
<evidence type="ECO:0000313" key="7">
    <source>
        <dbReference type="EMBL" id="SMC95828.1"/>
    </source>
</evidence>
<dbReference type="GO" id="GO:0015276">
    <property type="term" value="F:ligand-gated monoatomic ion channel activity"/>
    <property type="evidence" value="ECO:0007669"/>
    <property type="project" value="InterPro"/>
</dbReference>
<accession>A0A1W2DFX0</accession>
<sequence length="266" mass="28745">MLKGVHTMSRKSMSFIILTLFVLTVGLTGCGGSQQAQPAAVKVLKVGAEATFPPFEFQDEKSKDYVGFDVDLMKAIGKQMGTEVQIVNTAFDGLIPALEGGQIDVIASAMTITDERSKKVNFSKPYYKSGLSIIVKADNNAIKTFKDLEGKRIAVQIGTTGAEEAKKIKDAKVREFNSASEAFLELKAGGADAVVNDLPVNEYYLTKGGSKDAKLVGEVLNAEEYGVAVAKKNTELAGKISKALDEIKQNGEYAKVYEKWFGKKPQ</sequence>
<dbReference type="GO" id="GO:0016020">
    <property type="term" value="C:membrane"/>
    <property type="evidence" value="ECO:0007669"/>
    <property type="project" value="InterPro"/>
</dbReference>
<evidence type="ECO:0000259" key="6">
    <source>
        <dbReference type="SMART" id="SM00079"/>
    </source>
</evidence>
<keyword evidence="8" id="KW-1185">Reference proteome</keyword>
<dbReference type="Pfam" id="PF00497">
    <property type="entry name" value="SBP_bac_3"/>
    <property type="match status" value="1"/>
</dbReference>
<evidence type="ECO:0000256" key="2">
    <source>
        <dbReference type="ARBA" id="ARBA00010333"/>
    </source>
</evidence>
<protein>
    <submittedName>
        <fullName evidence="7">Amino acid ABC transporter substrate-binding protein, PAAT family</fullName>
    </submittedName>
</protein>
<evidence type="ECO:0000259" key="5">
    <source>
        <dbReference type="SMART" id="SM00062"/>
    </source>
</evidence>
<evidence type="ECO:0000256" key="1">
    <source>
        <dbReference type="ARBA" id="ARBA00004196"/>
    </source>
</evidence>
<dbReference type="PANTHER" id="PTHR35936:SF38">
    <property type="entry name" value="GLUTAMINE-BINDING PERIPLASMIC PROTEIN"/>
    <property type="match status" value="1"/>
</dbReference>
<dbReference type="Proteomes" id="UP000192738">
    <property type="component" value="Unassembled WGS sequence"/>
</dbReference>
<dbReference type="SUPFAM" id="SSF53850">
    <property type="entry name" value="Periplasmic binding protein-like II"/>
    <property type="match status" value="1"/>
</dbReference>
<feature type="domain" description="Solute-binding protein family 3/N-terminal" evidence="5">
    <location>
        <begin position="43"/>
        <end position="264"/>
    </location>
</feature>
<dbReference type="SMART" id="SM00079">
    <property type="entry name" value="PBPe"/>
    <property type="match status" value="1"/>
</dbReference>
<dbReference type="EMBL" id="FWXI01000015">
    <property type="protein sequence ID" value="SMC95828.1"/>
    <property type="molecule type" value="Genomic_DNA"/>
</dbReference>
<feature type="domain" description="Ionotropic glutamate receptor C-terminal" evidence="6">
    <location>
        <begin position="43"/>
        <end position="263"/>
    </location>
</feature>
<dbReference type="GO" id="GO:0030313">
    <property type="term" value="C:cell envelope"/>
    <property type="evidence" value="ECO:0007669"/>
    <property type="project" value="UniProtKB-SubCell"/>
</dbReference>
<dbReference type="Gene3D" id="3.40.190.10">
    <property type="entry name" value="Periplasmic binding protein-like II"/>
    <property type="match status" value="2"/>
</dbReference>
<dbReference type="InterPro" id="IPR018313">
    <property type="entry name" value="SBP_3_CS"/>
</dbReference>
<evidence type="ECO:0000256" key="4">
    <source>
        <dbReference type="RuleBase" id="RU003744"/>
    </source>
</evidence>
<name>A0A1W2DFX0_9FIRM</name>
<dbReference type="PROSITE" id="PS01039">
    <property type="entry name" value="SBP_BACTERIAL_3"/>
    <property type="match status" value="1"/>
</dbReference>
<dbReference type="PROSITE" id="PS51257">
    <property type="entry name" value="PROKAR_LIPOPROTEIN"/>
    <property type="match status" value="1"/>
</dbReference>
<comment type="subcellular location">
    <subcellularLocation>
        <location evidence="1">Cell envelope</location>
    </subcellularLocation>
</comment>
<proteinExistence type="inferred from homology"/>
<dbReference type="AlphaFoldDB" id="A0A1W2DFX0"/>
<evidence type="ECO:0000256" key="3">
    <source>
        <dbReference type="ARBA" id="ARBA00022729"/>
    </source>
</evidence>
<gene>
    <name evidence="7" type="ORF">SAMN04488500_11555</name>
</gene>
<evidence type="ECO:0000313" key="8">
    <source>
        <dbReference type="Proteomes" id="UP000192738"/>
    </source>
</evidence>
<dbReference type="STRING" id="112901.SAMN04488500_11555"/>
<dbReference type="SMART" id="SM00062">
    <property type="entry name" value="PBPb"/>
    <property type="match status" value="1"/>
</dbReference>
<reference evidence="7 8" key="1">
    <citation type="submission" date="2017-04" db="EMBL/GenBank/DDBJ databases">
        <authorList>
            <person name="Afonso C.L."/>
            <person name="Miller P.J."/>
            <person name="Scott M.A."/>
            <person name="Spackman E."/>
            <person name="Goraichik I."/>
            <person name="Dimitrov K.M."/>
            <person name="Suarez D.L."/>
            <person name="Swayne D.E."/>
        </authorList>
    </citation>
    <scope>NUCLEOTIDE SEQUENCE [LARGE SCALE GENOMIC DNA]</scope>
    <source>
        <strain evidence="7 8">DSM 5090</strain>
    </source>
</reference>
<dbReference type="PANTHER" id="PTHR35936">
    <property type="entry name" value="MEMBRANE-BOUND LYTIC MUREIN TRANSGLYCOSYLASE F"/>
    <property type="match status" value="1"/>
</dbReference>